<dbReference type="PANTHER" id="PTHR40021">
    <property type="entry name" value="DEFECT AT LOW TEMPERATURE PROTEIN 1"/>
    <property type="match status" value="1"/>
</dbReference>
<gene>
    <name evidence="8" type="primary">DLT1</name>
    <name evidence="9" type="ORF">RNJ44_04443</name>
</gene>
<organism evidence="9 10">
    <name type="scientific">Nakaseomyces bracarensis</name>
    <dbReference type="NCBI Taxonomy" id="273131"/>
    <lineage>
        <taxon>Eukaryota</taxon>
        <taxon>Fungi</taxon>
        <taxon>Dikarya</taxon>
        <taxon>Ascomycota</taxon>
        <taxon>Saccharomycotina</taxon>
        <taxon>Saccharomycetes</taxon>
        <taxon>Saccharomycetales</taxon>
        <taxon>Saccharomycetaceae</taxon>
        <taxon>Nakaseomyces</taxon>
    </lineage>
</organism>
<proteinExistence type="inferred from homology"/>
<name>A0ABR4NUY9_9SACH</name>
<evidence type="ECO:0000256" key="6">
    <source>
        <dbReference type="ARBA" id="ARBA00022989"/>
    </source>
</evidence>
<dbReference type="Proteomes" id="UP001623330">
    <property type="component" value="Unassembled WGS sequence"/>
</dbReference>
<protein>
    <recommendedName>
        <fullName evidence="4 8">Defect at low temperature protein 1</fullName>
    </recommendedName>
</protein>
<evidence type="ECO:0000256" key="1">
    <source>
        <dbReference type="ARBA" id="ARBA00002489"/>
    </source>
</evidence>
<accession>A0ABR4NUY9</accession>
<comment type="caution">
    <text evidence="9">The sequence shown here is derived from an EMBL/GenBank/DDBJ whole genome shotgun (WGS) entry which is preliminary data.</text>
</comment>
<evidence type="ECO:0000256" key="4">
    <source>
        <dbReference type="ARBA" id="ARBA00021353"/>
    </source>
</evidence>
<dbReference type="EMBL" id="JBEVYD010000005">
    <property type="protein sequence ID" value="KAL3232527.1"/>
    <property type="molecule type" value="Genomic_DNA"/>
</dbReference>
<keyword evidence="10" id="KW-1185">Reference proteome</keyword>
<evidence type="ECO:0000313" key="9">
    <source>
        <dbReference type="EMBL" id="KAL3232527.1"/>
    </source>
</evidence>
<feature type="transmembrane region" description="Helical" evidence="8">
    <location>
        <begin position="12"/>
        <end position="32"/>
    </location>
</feature>
<comment type="function">
    <text evidence="1 8">Required for growth under high-pressure and low-temperature conditions.</text>
</comment>
<dbReference type="InterPro" id="IPR038869">
    <property type="entry name" value="DLT1"/>
</dbReference>
<evidence type="ECO:0000256" key="2">
    <source>
        <dbReference type="ARBA" id="ARBA00004141"/>
    </source>
</evidence>
<comment type="subcellular location">
    <subcellularLocation>
        <location evidence="2 8">Membrane</location>
        <topology evidence="2 8">Multi-pass membrane protein</topology>
    </subcellularLocation>
</comment>
<keyword evidence="7 8" id="KW-0472">Membrane</keyword>
<comment type="similarity">
    <text evidence="3 8">Belongs to the DLT1 family.</text>
</comment>
<evidence type="ECO:0000256" key="8">
    <source>
        <dbReference type="RuleBase" id="RU367100"/>
    </source>
</evidence>
<evidence type="ECO:0000256" key="7">
    <source>
        <dbReference type="ARBA" id="ARBA00023136"/>
    </source>
</evidence>
<keyword evidence="6 8" id="KW-1133">Transmembrane helix</keyword>
<evidence type="ECO:0000256" key="5">
    <source>
        <dbReference type="ARBA" id="ARBA00022692"/>
    </source>
</evidence>
<evidence type="ECO:0000256" key="3">
    <source>
        <dbReference type="ARBA" id="ARBA00005550"/>
    </source>
</evidence>
<dbReference type="PANTHER" id="PTHR40021:SF1">
    <property type="entry name" value="DEFECT AT LOW TEMPERATURE PROTEIN 1"/>
    <property type="match status" value="1"/>
</dbReference>
<reference evidence="9 10" key="1">
    <citation type="submission" date="2024-05" db="EMBL/GenBank/DDBJ databases">
        <title>Long read based assembly of the Candida bracarensis genome reveals expanded adhesin content.</title>
        <authorList>
            <person name="Marcet-Houben M."/>
            <person name="Ksiezopolska E."/>
            <person name="Gabaldon T."/>
        </authorList>
    </citation>
    <scope>NUCLEOTIDE SEQUENCE [LARGE SCALE GENOMIC DNA]</scope>
    <source>
        <strain evidence="9 10">CBM6</strain>
    </source>
</reference>
<evidence type="ECO:0000313" key="10">
    <source>
        <dbReference type="Proteomes" id="UP001623330"/>
    </source>
</evidence>
<keyword evidence="5 8" id="KW-0812">Transmembrane</keyword>
<sequence>MTRLDDFPKLRWFLALFALLVLLLFLLGFSIVLPLDAIVQATQSDNDGFNTFIVVGAIAAFGVCVVSLFVGNIYRHRTLMKDVPKRYLPITPGDLPHNPSRNMVVDNMSRSKELSTLFKKPKDPVIHPGLEPPARSDYPDIPKLLPEYLNYKICIKSVTDRLKYYGLFLNNASDDVAIAQTFTDIVKAEFVIGNKNKYQVRRATLFIELYETLRFSGEEVTREQFLDFAENCIYFSDLLSTKDITNHGFNRINTHSQVSFNIASNETSNIMGGYLRPTDSLASPYLSHEITRDHTDMDYTIRSNSIDRDDEVAEDDVDYFPSQRPFIIRQGSTNTVARRVPTNYSDDYSLNNNFISGRDEDHIDGTYPVGRIFTNTSKTDSFKTVIHNGE</sequence>
<feature type="transmembrane region" description="Helical" evidence="8">
    <location>
        <begin position="52"/>
        <end position="74"/>
    </location>
</feature>